<reference evidence="1 2" key="1">
    <citation type="submission" date="2018-12" db="EMBL/GenBank/DDBJ databases">
        <title>Venturia inaequalis Genome Resource.</title>
        <authorList>
            <person name="Lichtner F.J."/>
        </authorList>
    </citation>
    <scope>NUCLEOTIDE SEQUENCE [LARGE SCALE GENOMIC DNA]</scope>
    <source>
        <strain evidence="1 2">120213</strain>
    </source>
</reference>
<gene>
    <name evidence="1" type="ORF">EG328_011197</name>
</gene>
<dbReference type="EMBL" id="WNWS01000080">
    <property type="protein sequence ID" value="KAE9982094.1"/>
    <property type="molecule type" value="Genomic_DNA"/>
</dbReference>
<sequence length="444" mass="49102">MSSQPPNWDDVEQAIKELRNDLRAKAATLDDLTVQVKKGRDGAETVEPEQSPIDCMDQIAKLLNQRMDRIDQGLTEIHTKMLATRVFTPTNIPDTRLTFPYSEFNNVARVQNSHLDHHRDVLASFHNAVTNEPIADFPCIVEDLYAMDLAAINSLLHELGESPTTNLPDGQEKLLATRTDGIRYLKGPAGSSFLHKQKEEQHFNRASLSNSNNILIALLSAITTHSFNATMKQKTLPERPKVDNGPNIVTTTTTMAALIPNFDIVDTFVDDVQITANDYAQTAQAHATAAATHATAAQTHANHIAAVVPELKKYRNVAAPDLQAVMDRIDRMADAVMRRFDAIDDRFDTLDTKMQATNFNNMARTQNSFLTNETDALVPLHNWENNSTIVDLPATLGDIKSLRNLVLGEILEALGAPVPTGVDLRKEGLRVALGLKPPMSRSYT</sequence>
<dbReference type="AlphaFoldDB" id="A0A8H3V432"/>
<accession>A0A8H3V432</accession>
<proteinExistence type="predicted"/>
<protein>
    <submittedName>
        <fullName evidence="1">Uncharacterized protein</fullName>
    </submittedName>
</protein>
<name>A0A8H3V432_VENIN</name>
<evidence type="ECO:0000313" key="2">
    <source>
        <dbReference type="Proteomes" id="UP000447873"/>
    </source>
</evidence>
<dbReference type="Proteomes" id="UP000447873">
    <property type="component" value="Unassembled WGS sequence"/>
</dbReference>
<organism evidence="1 2">
    <name type="scientific">Venturia inaequalis</name>
    <name type="common">Apple scab fungus</name>
    <dbReference type="NCBI Taxonomy" id="5025"/>
    <lineage>
        <taxon>Eukaryota</taxon>
        <taxon>Fungi</taxon>
        <taxon>Dikarya</taxon>
        <taxon>Ascomycota</taxon>
        <taxon>Pezizomycotina</taxon>
        <taxon>Dothideomycetes</taxon>
        <taxon>Pleosporomycetidae</taxon>
        <taxon>Venturiales</taxon>
        <taxon>Venturiaceae</taxon>
        <taxon>Venturia</taxon>
    </lineage>
</organism>
<evidence type="ECO:0000313" key="1">
    <source>
        <dbReference type="EMBL" id="KAE9982094.1"/>
    </source>
</evidence>
<comment type="caution">
    <text evidence="1">The sequence shown here is derived from an EMBL/GenBank/DDBJ whole genome shotgun (WGS) entry which is preliminary data.</text>
</comment>